<dbReference type="SMART" id="SM00248">
    <property type="entry name" value="ANK"/>
    <property type="match status" value="25"/>
</dbReference>
<keyword evidence="6" id="KW-1185">Reference proteome</keyword>
<dbReference type="Pfam" id="PF00651">
    <property type="entry name" value="BTB"/>
    <property type="match status" value="1"/>
</dbReference>
<dbReference type="PROSITE" id="PS50297">
    <property type="entry name" value="ANK_REP_REGION"/>
    <property type="match status" value="11"/>
</dbReference>
<feature type="repeat" description="ANK" evidence="3">
    <location>
        <begin position="419"/>
        <end position="457"/>
    </location>
</feature>
<dbReference type="Pfam" id="PF00023">
    <property type="entry name" value="Ank"/>
    <property type="match status" value="3"/>
</dbReference>
<feature type="repeat" description="ANK" evidence="3">
    <location>
        <begin position="324"/>
        <end position="359"/>
    </location>
</feature>
<proteinExistence type="predicted"/>
<dbReference type="PANTHER" id="PTHR24123">
    <property type="entry name" value="ANKYRIN REPEAT-CONTAINING"/>
    <property type="match status" value="1"/>
</dbReference>
<evidence type="ECO:0000256" key="1">
    <source>
        <dbReference type="ARBA" id="ARBA00022737"/>
    </source>
</evidence>
<feature type="repeat" description="ANK" evidence="3">
    <location>
        <begin position="607"/>
        <end position="642"/>
    </location>
</feature>
<evidence type="ECO:0000259" key="4">
    <source>
        <dbReference type="PROSITE" id="PS50097"/>
    </source>
</evidence>
<dbReference type="InterPro" id="IPR036770">
    <property type="entry name" value="Ankyrin_rpt-contain_sf"/>
</dbReference>
<organism evidence="5 6">
    <name type="scientific">Anaeramoeba ignava</name>
    <name type="common">Anaerobic marine amoeba</name>
    <dbReference type="NCBI Taxonomy" id="1746090"/>
    <lineage>
        <taxon>Eukaryota</taxon>
        <taxon>Metamonada</taxon>
        <taxon>Anaeramoebidae</taxon>
        <taxon>Anaeramoeba</taxon>
    </lineage>
</organism>
<feature type="repeat" description="ANK" evidence="3">
    <location>
        <begin position="459"/>
        <end position="494"/>
    </location>
</feature>
<feature type="repeat" description="ANK" evidence="3">
    <location>
        <begin position="941"/>
        <end position="976"/>
    </location>
</feature>
<dbReference type="EMBL" id="JAPDFW010000133">
    <property type="protein sequence ID" value="KAJ5067186.1"/>
    <property type="molecule type" value="Genomic_DNA"/>
</dbReference>
<dbReference type="Gene3D" id="3.30.710.10">
    <property type="entry name" value="Potassium Channel Kv1.1, Chain A"/>
    <property type="match status" value="2"/>
</dbReference>
<sequence length="1350" mass="156982">MKKTKIKETPLHFVCQNINGNSLEVIKYLIEKGININEKNKNKETPLHFVCQNINGNSLEVIKYLIEKGININEKNQDKETPLHFVCQNINENSLEVIKYLIEKGININEKNKDENTPLHITCQNDSKEIVELLLGKEGINVNEKNKDENTYLHIACQNTSLEIVQLLLGKEGINVNEKNKDEKIPLECISPKDNSAKIYRLLVEKGADINEKNNDLFQSPLNSISHFNEPNILELIEFFIQKGDFPFSILNEEKPFHIICKNQTEASLKMIKYLLKIGEDINSKTNYNETSLHLACQYQTRFTIEIVKLLIEKGADINSKTLNEETPLHLVCEYQTEFSQEIVEILVTKGADIHAKTKNYGETALHLAFAKGADIHDKTKEIEETSLHLACKNDNSRSLEIIKFLIKKGAKVHETTANGETPLHLVCKYQKNENSKALEIVKFLFQKKAQINAKTKEKKKTPLHFACKFQESFLLEITYFLFKNGAKVNHKTTDDKTPLHYACQNTNRKAIRMIEILIEKGVNVNSQTQKNKQTPLHNVCFCQDLDNVSDMSKLLIEKGADINAKTEKGDTALHLVCYTNEQKKNSPHIVNYFIRKNADINAQNNEGKTPLHIACGNRRNIGLKLIETIVSAGANLEIKTLNFGDTPLLFACKWQGFNIFKIIELLTDYGANIRTQNFKNQTLLHVACENAKRKNPVELVKFLMKEGLDIHAKTIYGETPLHFACQSRNKNHLKLIPKNCLQFSCVDDEKTIEQFNEFLHEKNVKIVDGRKSNKTFFFHCEMEKGDEKEIIKYLQKEKAKILFLLKNGETPLHFACQSRNQKAYEIVQYLVKNGADVKIKTLDKETPLHFACQSRNKKSLEIIQFLHENKAKLRTETSDGNTPLHFVCMSNNPYSIRIIQFLMTRENLEESIDLDQDQPQIKPQKARVGIAAEINSCNKNKETPLHLACIFQRKSLSDVVNTLIQNGADVNLETNDCQTALHLICFHQLRYLQKLYEELKSYEKKGSDRNIDISHSSLVKSKFEKYQNRLQNIKQTIGILIEKGIELNKQDRENETALSLALNFVNIPEITHLLIMNGASIFDLPFIKISEKMINSFSKIHSINQDMYNFLKSKQFTDYGIQSNNGFKFKVHKDILLLRLDNNERLFTQFVNRCKMKSQKEVEMILNFIYTGFPNFEFYEEIEKLKDWNNQKNRKEIERKFMRISENQNKLKIQLKEFFKEIRLYLDWIQIKWGRKGIIRDLQNLYQDDLTKDFTIISEESGIEAHKLILMIRSKFFQKKCSKNPEKFFDYSRKSYRSLYQLIYFFYHDDFHHIQMNQQTIFELRDAKHKFQLNQNSNIDLLLKSFFRK</sequence>
<evidence type="ECO:0000256" key="2">
    <source>
        <dbReference type="ARBA" id="ARBA00023043"/>
    </source>
</evidence>
<name>A0A9Q0L6X1_ANAIG</name>
<feature type="repeat" description="ANK" evidence="3">
    <location>
        <begin position="383"/>
        <end position="418"/>
    </location>
</feature>
<feature type="repeat" description="ANK" evidence="3">
    <location>
        <begin position="288"/>
        <end position="323"/>
    </location>
</feature>
<dbReference type="PANTHER" id="PTHR24123:SF33">
    <property type="entry name" value="PROTEIN HOS4"/>
    <property type="match status" value="1"/>
</dbReference>
<protein>
    <submittedName>
        <fullName evidence="5">Ankyrin repeat ph and sec7 domain containing protein secg-related</fullName>
    </submittedName>
</protein>
<dbReference type="Proteomes" id="UP001149090">
    <property type="component" value="Unassembled WGS sequence"/>
</dbReference>
<dbReference type="PRINTS" id="PR01415">
    <property type="entry name" value="ANKYRIN"/>
</dbReference>
<keyword evidence="1" id="KW-0677">Repeat</keyword>
<dbReference type="Pfam" id="PF13637">
    <property type="entry name" value="Ank_4"/>
    <property type="match status" value="1"/>
</dbReference>
<feature type="domain" description="BTB" evidence="4">
    <location>
        <begin position="1253"/>
        <end position="1316"/>
    </location>
</feature>
<dbReference type="Pfam" id="PF12796">
    <property type="entry name" value="Ank_2"/>
    <property type="match status" value="6"/>
</dbReference>
<dbReference type="PROSITE" id="PS50097">
    <property type="entry name" value="BTB"/>
    <property type="match status" value="1"/>
</dbReference>
<dbReference type="InterPro" id="IPR051165">
    <property type="entry name" value="Multifunctional_ANK_Repeat"/>
</dbReference>
<dbReference type="Gene3D" id="1.25.40.20">
    <property type="entry name" value="Ankyrin repeat-containing domain"/>
    <property type="match status" value="9"/>
</dbReference>
<dbReference type="InterPro" id="IPR002110">
    <property type="entry name" value="Ankyrin_rpt"/>
</dbReference>
<feature type="repeat" description="ANK" evidence="3">
    <location>
        <begin position="808"/>
        <end position="843"/>
    </location>
</feature>
<keyword evidence="2 3" id="KW-0040">ANK repeat</keyword>
<feature type="repeat" description="ANK" evidence="3">
    <location>
        <begin position="495"/>
        <end position="530"/>
    </location>
</feature>
<feature type="repeat" description="ANK" evidence="3">
    <location>
        <begin position="680"/>
        <end position="716"/>
    </location>
</feature>
<dbReference type="InterPro" id="IPR000210">
    <property type="entry name" value="BTB/POZ_dom"/>
</dbReference>
<dbReference type="SUPFAM" id="SSF54695">
    <property type="entry name" value="POZ domain"/>
    <property type="match status" value="1"/>
</dbReference>
<evidence type="ECO:0000313" key="6">
    <source>
        <dbReference type="Proteomes" id="UP001149090"/>
    </source>
</evidence>
<evidence type="ECO:0000256" key="3">
    <source>
        <dbReference type="PROSITE-ProRule" id="PRU00023"/>
    </source>
</evidence>
<dbReference type="OrthoDB" id="194358at2759"/>
<comment type="caution">
    <text evidence="5">The sequence shown here is derived from an EMBL/GenBank/DDBJ whole genome shotgun (WGS) entry which is preliminary data.</text>
</comment>
<dbReference type="CDD" id="cd18186">
    <property type="entry name" value="BTB_POZ_ZBTB_KLHL-like"/>
    <property type="match status" value="1"/>
</dbReference>
<feature type="repeat" description="ANK" evidence="3">
    <location>
        <begin position="644"/>
        <end position="679"/>
    </location>
</feature>
<dbReference type="InterPro" id="IPR011333">
    <property type="entry name" value="SKP1/BTB/POZ_sf"/>
</dbReference>
<feature type="repeat" description="ANK" evidence="3">
    <location>
        <begin position="532"/>
        <end position="568"/>
    </location>
</feature>
<accession>A0A9Q0L6X1</accession>
<feature type="repeat" description="ANK" evidence="3">
    <location>
        <begin position="78"/>
        <end position="113"/>
    </location>
</feature>
<feature type="repeat" description="ANK" evidence="3">
    <location>
        <begin position="844"/>
        <end position="879"/>
    </location>
</feature>
<feature type="repeat" description="ANK" evidence="3">
    <location>
        <begin position="6"/>
        <end position="41"/>
    </location>
</feature>
<feature type="repeat" description="ANK" evidence="3">
    <location>
        <begin position="42"/>
        <end position="77"/>
    </location>
</feature>
<feature type="repeat" description="ANK" evidence="3">
    <location>
        <begin position="114"/>
        <end position="147"/>
    </location>
</feature>
<dbReference type="PROSITE" id="PS50088">
    <property type="entry name" value="ANK_REPEAT"/>
    <property type="match status" value="18"/>
</dbReference>
<gene>
    <name evidence="5" type="ORF">M0811_13236</name>
</gene>
<feature type="repeat" description="ANK" evidence="3">
    <location>
        <begin position="569"/>
        <end position="606"/>
    </location>
</feature>
<dbReference type="SUPFAM" id="SSF48403">
    <property type="entry name" value="Ankyrin repeat"/>
    <property type="match status" value="4"/>
</dbReference>
<evidence type="ECO:0000313" key="5">
    <source>
        <dbReference type="EMBL" id="KAJ5067186.1"/>
    </source>
</evidence>
<reference evidence="5" key="1">
    <citation type="submission" date="2022-10" db="EMBL/GenBank/DDBJ databases">
        <title>Novel sulphate-reducing endosymbionts in the free-living metamonad Anaeramoeba.</title>
        <authorList>
            <person name="Jerlstrom-Hultqvist J."/>
            <person name="Cepicka I."/>
            <person name="Gallot-Lavallee L."/>
            <person name="Salas-Leiva D."/>
            <person name="Curtis B.A."/>
            <person name="Zahonova K."/>
            <person name="Pipaliya S."/>
            <person name="Dacks J."/>
            <person name="Roger A.J."/>
        </authorList>
    </citation>
    <scope>NUCLEOTIDE SEQUENCE</scope>
    <source>
        <strain evidence="5">BMAN</strain>
    </source>
</reference>